<evidence type="ECO:0000313" key="2">
    <source>
        <dbReference type="EMBL" id="EAM49421.1"/>
    </source>
</evidence>
<dbReference type="OrthoDB" id="5815858at2"/>
<dbReference type="EMBL" id="AADV02000071">
    <property type="protein sequence ID" value="EAM49421.1"/>
    <property type="molecule type" value="Genomic_DNA"/>
</dbReference>
<dbReference type="Proteomes" id="UP000003922">
    <property type="component" value="Unassembled WGS sequence"/>
</dbReference>
<reference evidence="2" key="2">
    <citation type="submission" date="2005-06" db="EMBL/GenBank/DDBJ databases">
        <title>Sequencing of the draft genome and assembly of Crocosphaera watsonii WH 8501.</title>
        <authorList>
            <consortium name="US DOE Joint Genome Institute (JGI-PGF)"/>
            <person name="Copeland A."/>
            <person name="Lucas S."/>
            <person name="Lapidus A."/>
            <person name="Barry K."/>
            <person name="Detter C."/>
            <person name="Glavina T."/>
            <person name="Hammon N."/>
            <person name="Israni S."/>
            <person name="Pitluck S."/>
            <person name="Richardson P."/>
        </authorList>
    </citation>
    <scope>NUCLEOTIDE SEQUENCE [LARGE SCALE GENOMIC DNA]</scope>
    <source>
        <strain evidence="2">WH 8501</strain>
    </source>
</reference>
<gene>
    <name evidence="2" type="ORF">CwatDRAFT_2252</name>
</gene>
<dbReference type="InterPro" id="IPR003646">
    <property type="entry name" value="SH3-like_bac-type"/>
</dbReference>
<dbReference type="RefSeq" id="WP_007306859.1">
    <property type="nucleotide sequence ID" value="NZ_CAWLGH010000253.1"/>
</dbReference>
<reference evidence="2" key="1">
    <citation type="submission" date="2004-02" db="EMBL/GenBank/DDBJ databases">
        <authorList>
            <consortium name="DOE Joint Genome Institute"/>
        </authorList>
    </citation>
    <scope>NUCLEOTIDE SEQUENCE [LARGE SCALE GENOMIC DNA]</scope>
    <source>
        <strain evidence="2">WH 8501</strain>
    </source>
</reference>
<keyword evidence="3" id="KW-1185">Reference proteome</keyword>
<organism evidence="2 3">
    <name type="scientific">Crocosphaera watsonii WH 8501</name>
    <dbReference type="NCBI Taxonomy" id="165597"/>
    <lineage>
        <taxon>Bacteria</taxon>
        <taxon>Bacillati</taxon>
        <taxon>Cyanobacteriota</taxon>
        <taxon>Cyanophyceae</taxon>
        <taxon>Oscillatoriophycideae</taxon>
        <taxon>Chroococcales</taxon>
        <taxon>Aphanothecaceae</taxon>
        <taxon>Crocosphaera</taxon>
    </lineage>
</organism>
<name>Q4BZT2_CROWT</name>
<evidence type="ECO:0000313" key="3">
    <source>
        <dbReference type="Proteomes" id="UP000003922"/>
    </source>
</evidence>
<dbReference type="Pfam" id="PF08239">
    <property type="entry name" value="SH3_3"/>
    <property type="match status" value="2"/>
</dbReference>
<feature type="domain" description="SH3b" evidence="1">
    <location>
        <begin position="48"/>
        <end position="107"/>
    </location>
</feature>
<comment type="caution">
    <text evidence="2">The sequence shown here is derived from an EMBL/GenBank/DDBJ whole genome shotgun (WGS) entry which is preliminary data.</text>
</comment>
<reference evidence="2" key="3">
    <citation type="submission" date="2016-12" db="EMBL/GenBank/DDBJ databases">
        <title>Annotation of the draft genome assembly of Crocosphaera watsonii WH 8501.</title>
        <authorList>
            <consortium name="US DOE Joint Genome Institute (JGI-ORNL)"/>
            <person name="Larimer F."/>
            <person name="Land M."/>
        </authorList>
    </citation>
    <scope>NUCLEOTIDE SEQUENCE</scope>
    <source>
        <strain evidence="2">WH 8501</strain>
    </source>
</reference>
<proteinExistence type="predicted"/>
<feature type="domain" description="SH3b" evidence="1">
    <location>
        <begin position="123"/>
        <end position="180"/>
    </location>
</feature>
<protein>
    <recommendedName>
        <fullName evidence="1">SH3b domain-containing protein</fullName>
    </recommendedName>
</protein>
<dbReference type="KEGG" id="cwa:CwatDRAFT_2252"/>
<dbReference type="Gene3D" id="2.30.30.40">
    <property type="entry name" value="SH3 Domains"/>
    <property type="match status" value="2"/>
</dbReference>
<sequence>MNKQRTTMINSWLRLCLGLTLSLSWVLPGLTQTVIEQTVLVANDRNSRINLRSQPSVNSALLGYGLPDDQVTLLEFRKGSGNEPRVPWIRVKFVKSGDIGWIRGYFVKTDITILTANDPNARINLRQGPSISTGSLGYGLVGDRIRVLECETGPDQDRIPWIKVQFLQSQAIGWIRGDFVIVPLTYC</sequence>
<dbReference type="AlphaFoldDB" id="Q4BZT2"/>
<accession>Q4BZT2</accession>
<evidence type="ECO:0000259" key="1">
    <source>
        <dbReference type="Pfam" id="PF08239"/>
    </source>
</evidence>